<organism evidence="2 3">
    <name type="scientific">Sphingomonas bisphenolicum</name>
    <dbReference type="NCBI Taxonomy" id="296544"/>
    <lineage>
        <taxon>Bacteria</taxon>
        <taxon>Pseudomonadati</taxon>
        <taxon>Pseudomonadota</taxon>
        <taxon>Alphaproteobacteria</taxon>
        <taxon>Sphingomonadales</taxon>
        <taxon>Sphingomonadaceae</taxon>
        <taxon>Sphingomonas</taxon>
    </lineage>
</organism>
<dbReference type="RefSeq" id="WP_261935583.1">
    <property type="nucleotide sequence ID" value="NZ_AP018817.1"/>
</dbReference>
<accession>A0ABN5W7T0</accession>
<reference evidence="2" key="1">
    <citation type="submission" date="2018-07" db="EMBL/GenBank/DDBJ databases">
        <title>Complete genome sequence of Sphingomonas bisphenolicum strain AO1, a bisphenol A degradative bacterium isolated from Japanese farm field.</title>
        <authorList>
            <person name="Murakami M."/>
            <person name="Koh M."/>
            <person name="Koba S."/>
            <person name="Matsumura Y."/>
        </authorList>
    </citation>
    <scope>NUCLEOTIDE SEQUENCE</scope>
    <source>
        <strain evidence="2">AO1</strain>
    </source>
</reference>
<dbReference type="PANTHER" id="PTHR37315">
    <property type="entry name" value="UPF0311 PROTEIN BLR7842"/>
    <property type="match status" value="1"/>
</dbReference>
<proteinExistence type="inferred from homology"/>
<sequence>MSPEDIAPMDAVRPGLEFLYAAHAKLADPIQIGQTPDGMRRIIPILSGRVEGSRIRGHILGGGSDWQLLRPDGVTVADATYAIQTDDGAIIQIRNKGLRHGPADVMARLASGEPVDPTSYYFRTIPEFIAPDGPYEWLNSSIFLCSGARYLDSIQLWVWRVT</sequence>
<dbReference type="Proteomes" id="UP001059971">
    <property type="component" value="Chromosome 1"/>
</dbReference>
<protein>
    <recommendedName>
        <fullName evidence="1">UPF0311 protein SBA_ch1_01980</fullName>
    </recommendedName>
</protein>
<dbReference type="EMBL" id="AP018817">
    <property type="protein sequence ID" value="BBF67998.1"/>
    <property type="molecule type" value="Genomic_DNA"/>
</dbReference>
<dbReference type="PANTHER" id="PTHR37315:SF1">
    <property type="entry name" value="UPF0311 PROTEIN BLR7842"/>
    <property type="match status" value="1"/>
</dbReference>
<keyword evidence="3" id="KW-1185">Reference proteome</keyword>
<dbReference type="Gene3D" id="2.40.160.20">
    <property type="match status" value="1"/>
</dbReference>
<evidence type="ECO:0000313" key="2">
    <source>
        <dbReference type="EMBL" id="BBF67998.1"/>
    </source>
</evidence>
<gene>
    <name evidence="2" type="ORF">SBA_ch1_01980</name>
</gene>
<name>A0ABN5W7T0_9SPHN</name>
<dbReference type="Pfam" id="PF11578">
    <property type="entry name" value="DUF3237"/>
    <property type="match status" value="1"/>
</dbReference>
<dbReference type="InterPro" id="IPR020915">
    <property type="entry name" value="UPF0311"/>
</dbReference>
<evidence type="ECO:0000256" key="1">
    <source>
        <dbReference type="HAMAP-Rule" id="MF_00775"/>
    </source>
</evidence>
<dbReference type="HAMAP" id="MF_00775">
    <property type="entry name" value="UPF0311"/>
    <property type="match status" value="1"/>
</dbReference>
<evidence type="ECO:0000313" key="3">
    <source>
        <dbReference type="Proteomes" id="UP001059971"/>
    </source>
</evidence>
<comment type="similarity">
    <text evidence="1">Belongs to the UPF0311 family.</text>
</comment>